<sequence>MVGQPCFCRLCRRRAAAALRPSSPTLTSSFVSVVSSSSPVTSSGLVCARHRCRRSPNAACLPRVMRLRNHFHFETESTKASTIPMVFSSLDQTIPQSSKSNLPFHLSRTLSPASCSSPAVVILPPVCCRYLHFAAVCVLPTDARVLPPPVSRSGSRFCHRASFCVVLPLTAFCSLPLSQPPVFCHRLLLSPRPGSASFCQYQSSGSSFF</sequence>
<evidence type="ECO:0008006" key="3">
    <source>
        <dbReference type="Google" id="ProtNLM"/>
    </source>
</evidence>
<evidence type="ECO:0000313" key="2">
    <source>
        <dbReference type="Proteomes" id="UP001341840"/>
    </source>
</evidence>
<proteinExistence type="predicted"/>
<protein>
    <recommendedName>
        <fullName evidence="3">Transmembrane protein</fullName>
    </recommendedName>
</protein>
<accession>A0ABU6S4J0</accession>
<name>A0ABU6S4J0_9FABA</name>
<dbReference type="Proteomes" id="UP001341840">
    <property type="component" value="Unassembled WGS sequence"/>
</dbReference>
<evidence type="ECO:0000313" key="1">
    <source>
        <dbReference type="EMBL" id="MED6131335.1"/>
    </source>
</evidence>
<reference evidence="1 2" key="1">
    <citation type="journal article" date="2023" name="Plants (Basel)">
        <title>Bridging the Gap: Combining Genomics and Transcriptomics Approaches to Understand Stylosanthes scabra, an Orphan Legume from the Brazilian Caatinga.</title>
        <authorList>
            <person name="Ferreira-Neto J.R.C."/>
            <person name="da Silva M.D."/>
            <person name="Binneck E."/>
            <person name="de Melo N.F."/>
            <person name="da Silva R.H."/>
            <person name="de Melo A.L.T.M."/>
            <person name="Pandolfi V."/>
            <person name="Bustamante F.O."/>
            <person name="Brasileiro-Vidal A.C."/>
            <person name="Benko-Iseppon A.M."/>
        </authorList>
    </citation>
    <scope>NUCLEOTIDE SEQUENCE [LARGE SCALE GENOMIC DNA]</scope>
    <source>
        <tissue evidence="1">Leaves</tissue>
    </source>
</reference>
<dbReference type="EMBL" id="JASCZI010060435">
    <property type="protein sequence ID" value="MED6131335.1"/>
    <property type="molecule type" value="Genomic_DNA"/>
</dbReference>
<organism evidence="1 2">
    <name type="scientific">Stylosanthes scabra</name>
    <dbReference type="NCBI Taxonomy" id="79078"/>
    <lineage>
        <taxon>Eukaryota</taxon>
        <taxon>Viridiplantae</taxon>
        <taxon>Streptophyta</taxon>
        <taxon>Embryophyta</taxon>
        <taxon>Tracheophyta</taxon>
        <taxon>Spermatophyta</taxon>
        <taxon>Magnoliopsida</taxon>
        <taxon>eudicotyledons</taxon>
        <taxon>Gunneridae</taxon>
        <taxon>Pentapetalae</taxon>
        <taxon>rosids</taxon>
        <taxon>fabids</taxon>
        <taxon>Fabales</taxon>
        <taxon>Fabaceae</taxon>
        <taxon>Papilionoideae</taxon>
        <taxon>50 kb inversion clade</taxon>
        <taxon>dalbergioids sensu lato</taxon>
        <taxon>Dalbergieae</taxon>
        <taxon>Pterocarpus clade</taxon>
        <taxon>Stylosanthes</taxon>
    </lineage>
</organism>
<comment type="caution">
    <text evidence="1">The sequence shown here is derived from an EMBL/GenBank/DDBJ whole genome shotgun (WGS) entry which is preliminary data.</text>
</comment>
<gene>
    <name evidence="1" type="ORF">PIB30_008981</name>
</gene>
<keyword evidence="2" id="KW-1185">Reference proteome</keyword>